<dbReference type="PANTHER" id="PTHR24421">
    <property type="entry name" value="NITRATE/NITRITE SENSOR PROTEIN NARX-RELATED"/>
    <property type="match status" value="1"/>
</dbReference>
<evidence type="ECO:0000256" key="8">
    <source>
        <dbReference type="ARBA" id="ARBA00023012"/>
    </source>
</evidence>
<keyword evidence="13" id="KW-1185">Reference proteome</keyword>
<dbReference type="GO" id="GO:0000155">
    <property type="term" value="F:phosphorelay sensor kinase activity"/>
    <property type="evidence" value="ECO:0007669"/>
    <property type="project" value="InterPro"/>
</dbReference>
<dbReference type="GO" id="GO:0016020">
    <property type="term" value="C:membrane"/>
    <property type="evidence" value="ECO:0007669"/>
    <property type="project" value="InterPro"/>
</dbReference>
<keyword evidence="9" id="KW-1133">Transmembrane helix</keyword>
<gene>
    <name evidence="12" type="ORF">BIV57_18330</name>
</gene>
<dbReference type="Pfam" id="PF02518">
    <property type="entry name" value="HATPase_c"/>
    <property type="match status" value="1"/>
</dbReference>
<organism evidence="12 13">
    <name type="scientific">Mangrovactinospora gilvigrisea</name>
    <dbReference type="NCBI Taxonomy" id="1428644"/>
    <lineage>
        <taxon>Bacteria</taxon>
        <taxon>Bacillati</taxon>
        <taxon>Actinomycetota</taxon>
        <taxon>Actinomycetes</taxon>
        <taxon>Kitasatosporales</taxon>
        <taxon>Streptomycetaceae</taxon>
        <taxon>Mangrovactinospora</taxon>
    </lineage>
</organism>
<keyword evidence="7" id="KW-0067">ATP-binding</keyword>
<keyword evidence="8" id="KW-0902">Two-component regulatory system</keyword>
<keyword evidence="4" id="KW-0808">Transferase</keyword>
<dbReference type="STRING" id="1428644.BIV57_18330"/>
<evidence type="ECO:0000259" key="11">
    <source>
        <dbReference type="Pfam" id="PF07730"/>
    </source>
</evidence>
<dbReference type="EC" id="2.7.13.3" evidence="2"/>
<evidence type="ECO:0000256" key="6">
    <source>
        <dbReference type="ARBA" id="ARBA00022777"/>
    </source>
</evidence>
<evidence type="ECO:0000313" key="13">
    <source>
        <dbReference type="Proteomes" id="UP000243342"/>
    </source>
</evidence>
<keyword evidence="9" id="KW-0812">Transmembrane</keyword>
<feature type="transmembrane region" description="Helical" evidence="9">
    <location>
        <begin position="109"/>
        <end position="128"/>
    </location>
</feature>
<evidence type="ECO:0000256" key="9">
    <source>
        <dbReference type="SAM" id="Phobius"/>
    </source>
</evidence>
<dbReference type="Proteomes" id="UP000243342">
    <property type="component" value="Unassembled WGS sequence"/>
</dbReference>
<dbReference type="InterPro" id="IPR003594">
    <property type="entry name" value="HATPase_dom"/>
</dbReference>
<dbReference type="GO" id="GO:0046983">
    <property type="term" value="F:protein dimerization activity"/>
    <property type="evidence" value="ECO:0007669"/>
    <property type="project" value="InterPro"/>
</dbReference>
<sequence>MLRGERRRRTVVRPVLGTIGVVGTAVMWPGSRILYPSVALPLFVLTALAAVVVVPPRVPLARRQLLVATTAFLYLGALLLPLAHATAVAPVLPYVGAAAVGERYASRRAALGVGASAAVVAALGTLLVEHLQPSDLQWPWWVALTVGLPVNIGMAARDRHDALTSARRAAEEARRATDSEAREAALLERGRIAREIHDVLGHSLSGIAVQLDLAAALHVRGRDEEAAAAAGRARALAVDSIGETRRAVHALREGTPPLSEALRRLAEHGTVRLSVEVADGEDVDDLGADATHAVLRAAQEGLTNAAKYAPGAERRVRLEATAARVVLAVENGPATREASPELAVGGGTGLASMRERAELLGGTLAAGPAPDGGWTVRLELPR</sequence>
<dbReference type="AlphaFoldDB" id="A0A1J7BBL6"/>
<evidence type="ECO:0000313" key="12">
    <source>
        <dbReference type="EMBL" id="OIV36071.1"/>
    </source>
</evidence>
<dbReference type="InterPro" id="IPR011712">
    <property type="entry name" value="Sig_transdc_His_kin_sub3_dim/P"/>
</dbReference>
<evidence type="ECO:0000256" key="1">
    <source>
        <dbReference type="ARBA" id="ARBA00000085"/>
    </source>
</evidence>
<reference evidence="12 13" key="1">
    <citation type="submission" date="2016-10" db="EMBL/GenBank/DDBJ databases">
        <title>Genome sequence of Streptomyces gilvigriseus MUSC 26.</title>
        <authorList>
            <person name="Lee L.-H."/>
            <person name="Ser H.-L."/>
        </authorList>
    </citation>
    <scope>NUCLEOTIDE SEQUENCE [LARGE SCALE GENOMIC DNA]</scope>
    <source>
        <strain evidence="12 13">MUSC 26</strain>
    </source>
</reference>
<accession>A0A1J7BBL6</accession>
<name>A0A1J7BBL6_9ACTN</name>
<dbReference type="PANTHER" id="PTHR24421:SF10">
    <property type="entry name" value="NITRATE_NITRITE SENSOR PROTEIN NARQ"/>
    <property type="match status" value="1"/>
</dbReference>
<dbReference type="Gene3D" id="1.20.5.1930">
    <property type="match status" value="1"/>
</dbReference>
<comment type="catalytic activity">
    <reaction evidence="1">
        <text>ATP + protein L-histidine = ADP + protein N-phospho-L-histidine.</text>
        <dbReference type="EC" id="2.7.13.3"/>
    </reaction>
</comment>
<keyword evidence="5" id="KW-0547">Nucleotide-binding</keyword>
<dbReference type="Pfam" id="PF07730">
    <property type="entry name" value="HisKA_3"/>
    <property type="match status" value="1"/>
</dbReference>
<dbReference type="GO" id="GO:0005524">
    <property type="term" value="F:ATP binding"/>
    <property type="evidence" value="ECO:0007669"/>
    <property type="project" value="UniProtKB-KW"/>
</dbReference>
<evidence type="ECO:0000256" key="7">
    <source>
        <dbReference type="ARBA" id="ARBA00022840"/>
    </source>
</evidence>
<evidence type="ECO:0000259" key="10">
    <source>
        <dbReference type="Pfam" id="PF02518"/>
    </source>
</evidence>
<feature type="transmembrane region" description="Helical" evidence="9">
    <location>
        <begin position="66"/>
        <end position="89"/>
    </location>
</feature>
<keyword evidence="3" id="KW-0597">Phosphoprotein</keyword>
<dbReference type="InterPro" id="IPR036890">
    <property type="entry name" value="HATPase_C_sf"/>
</dbReference>
<comment type="caution">
    <text evidence="12">The sequence shown here is derived from an EMBL/GenBank/DDBJ whole genome shotgun (WGS) entry which is preliminary data.</text>
</comment>
<dbReference type="SUPFAM" id="SSF55874">
    <property type="entry name" value="ATPase domain of HSP90 chaperone/DNA topoisomerase II/histidine kinase"/>
    <property type="match status" value="1"/>
</dbReference>
<proteinExistence type="predicted"/>
<evidence type="ECO:0000256" key="3">
    <source>
        <dbReference type="ARBA" id="ARBA00022553"/>
    </source>
</evidence>
<dbReference type="CDD" id="cd16917">
    <property type="entry name" value="HATPase_UhpB-NarQ-NarX-like"/>
    <property type="match status" value="1"/>
</dbReference>
<dbReference type="InterPro" id="IPR050482">
    <property type="entry name" value="Sensor_HK_TwoCompSys"/>
</dbReference>
<dbReference type="Gene3D" id="3.30.565.10">
    <property type="entry name" value="Histidine kinase-like ATPase, C-terminal domain"/>
    <property type="match status" value="1"/>
</dbReference>
<evidence type="ECO:0000256" key="4">
    <source>
        <dbReference type="ARBA" id="ARBA00022679"/>
    </source>
</evidence>
<feature type="domain" description="Signal transduction histidine kinase subgroup 3 dimerisation and phosphoacceptor" evidence="11">
    <location>
        <begin position="188"/>
        <end position="254"/>
    </location>
</feature>
<feature type="transmembrane region" description="Helical" evidence="9">
    <location>
        <begin position="34"/>
        <end position="54"/>
    </location>
</feature>
<dbReference type="EMBL" id="MLCF01000116">
    <property type="protein sequence ID" value="OIV36071.1"/>
    <property type="molecule type" value="Genomic_DNA"/>
</dbReference>
<protein>
    <recommendedName>
        <fullName evidence="2">histidine kinase</fullName>
        <ecNumber evidence="2">2.7.13.3</ecNumber>
    </recommendedName>
</protein>
<evidence type="ECO:0000256" key="5">
    <source>
        <dbReference type="ARBA" id="ARBA00022741"/>
    </source>
</evidence>
<keyword evidence="6 12" id="KW-0418">Kinase</keyword>
<keyword evidence="9" id="KW-0472">Membrane</keyword>
<feature type="domain" description="Histidine kinase/HSP90-like ATPase" evidence="10">
    <location>
        <begin position="294"/>
        <end position="381"/>
    </location>
</feature>
<evidence type="ECO:0000256" key="2">
    <source>
        <dbReference type="ARBA" id="ARBA00012438"/>
    </source>
</evidence>